<protein>
    <submittedName>
        <fullName evidence="1">Uncharacterized protein</fullName>
    </submittedName>
</protein>
<dbReference type="EMBL" id="BARS01040420">
    <property type="protein sequence ID" value="GAG35558.1"/>
    <property type="molecule type" value="Genomic_DNA"/>
</dbReference>
<evidence type="ECO:0000313" key="1">
    <source>
        <dbReference type="EMBL" id="GAG35558.1"/>
    </source>
</evidence>
<dbReference type="AlphaFoldDB" id="X0XFZ9"/>
<name>X0XFZ9_9ZZZZ</name>
<gene>
    <name evidence="1" type="ORF">S01H1_61622</name>
</gene>
<reference evidence="1" key="1">
    <citation type="journal article" date="2014" name="Front. Microbiol.">
        <title>High frequency of phylogenetically diverse reductive dehalogenase-homologous genes in deep subseafloor sedimentary metagenomes.</title>
        <authorList>
            <person name="Kawai M."/>
            <person name="Futagami T."/>
            <person name="Toyoda A."/>
            <person name="Takaki Y."/>
            <person name="Nishi S."/>
            <person name="Hori S."/>
            <person name="Arai W."/>
            <person name="Tsubouchi T."/>
            <person name="Morono Y."/>
            <person name="Uchiyama I."/>
            <person name="Ito T."/>
            <person name="Fujiyama A."/>
            <person name="Inagaki F."/>
            <person name="Takami H."/>
        </authorList>
    </citation>
    <scope>NUCLEOTIDE SEQUENCE</scope>
    <source>
        <strain evidence="1">Expedition CK06-06</strain>
    </source>
</reference>
<comment type="caution">
    <text evidence="1">The sequence shown here is derived from an EMBL/GenBank/DDBJ whole genome shotgun (WGS) entry which is preliminary data.</text>
</comment>
<organism evidence="1">
    <name type="scientific">marine sediment metagenome</name>
    <dbReference type="NCBI Taxonomy" id="412755"/>
    <lineage>
        <taxon>unclassified sequences</taxon>
        <taxon>metagenomes</taxon>
        <taxon>ecological metagenomes</taxon>
    </lineage>
</organism>
<accession>X0XFZ9</accession>
<sequence>MAIYKGIFEKKEDVFQEFSESYYDDRKVEPDPEM</sequence>
<feature type="non-terminal residue" evidence="1">
    <location>
        <position position="34"/>
    </location>
</feature>
<proteinExistence type="predicted"/>